<proteinExistence type="predicted"/>
<keyword evidence="3" id="KW-0808">Transferase</keyword>
<organism evidence="3 4">
    <name type="scientific">Rhizopogon vinicolor AM-OR11-026</name>
    <dbReference type="NCBI Taxonomy" id="1314800"/>
    <lineage>
        <taxon>Eukaryota</taxon>
        <taxon>Fungi</taxon>
        <taxon>Dikarya</taxon>
        <taxon>Basidiomycota</taxon>
        <taxon>Agaricomycotina</taxon>
        <taxon>Agaricomycetes</taxon>
        <taxon>Agaricomycetidae</taxon>
        <taxon>Boletales</taxon>
        <taxon>Suillineae</taxon>
        <taxon>Rhizopogonaceae</taxon>
        <taxon>Rhizopogon</taxon>
    </lineage>
</organism>
<reference evidence="3 4" key="1">
    <citation type="submission" date="2016-06" db="EMBL/GenBank/DDBJ databases">
        <title>Comparative genomics of the ectomycorrhizal sister species Rhizopogon vinicolor and Rhizopogon vesiculosus (Basidiomycota: Boletales) reveals a divergence of the mating type B locus.</title>
        <authorList>
            <consortium name="DOE Joint Genome Institute"/>
            <person name="Mujic A.B."/>
            <person name="Kuo A."/>
            <person name="Tritt A."/>
            <person name="Lipzen A."/>
            <person name="Chen C."/>
            <person name="Johnson J."/>
            <person name="Sharma A."/>
            <person name="Barry K."/>
            <person name="Grigoriev I.V."/>
            <person name="Spatafora J.W."/>
        </authorList>
    </citation>
    <scope>NUCLEOTIDE SEQUENCE [LARGE SCALE GENOMIC DNA]</scope>
    <source>
        <strain evidence="3 4">AM-OR11-026</strain>
    </source>
</reference>
<dbReference type="Gene3D" id="1.10.510.10">
    <property type="entry name" value="Transferase(Phosphotransferase) domain 1"/>
    <property type="match status" value="1"/>
</dbReference>
<dbReference type="PANTHER" id="PTHR44329">
    <property type="entry name" value="SERINE/THREONINE-PROTEIN KINASE TNNI3K-RELATED"/>
    <property type="match status" value="1"/>
</dbReference>
<dbReference type="PROSITE" id="PS50011">
    <property type="entry name" value="PROTEIN_KINASE_DOM"/>
    <property type="match status" value="1"/>
</dbReference>
<sequence>MFVKYFLGLIGLGRRDQTSVGVSDNQPSASQTSIVPTSEGSSDDQSGVRLSSETDDSQGASLVQSTTSQTSNRSFDIDPNSVIKKYSFPDASGGLGDVYKCSLNRNTSLEEVAVKCPRFPSLGKAEIKKINQNLHREISIWAKLEHQYVLPLHGTVKGFGPCRALVSPWMPNGTLNSYLLREDLTLTTMDKLHILKQITEGLKYLHNNDVIHGDLTSNNVLVAADGSPRLADFGISNIMVASNPAFSYHTGAVRWAAPELIVLPEGQTVQCATKFSDTYSLGCIMLQVLYGKLPYWWIKTALQVVTLKFTNQEPINDTLEIQAHHLNFMRWCWSMKSESRPSVEEVLDFLEGAISNEATST</sequence>
<keyword evidence="4" id="KW-1185">Reference proteome</keyword>
<feature type="compositionally biased region" description="Polar residues" evidence="1">
    <location>
        <begin position="18"/>
        <end position="74"/>
    </location>
</feature>
<evidence type="ECO:0000256" key="1">
    <source>
        <dbReference type="SAM" id="MobiDB-lite"/>
    </source>
</evidence>
<dbReference type="Proteomes" id="UP000092154">
    <property type="component" value="Unassembled WGS sequence"/>
</dbReference>
<accession>A0A1B7MNY6</accession>
<keyword evidence="3" id="KW-0418">Kinase</keyword>
<evidence type="ECO:0000259" key="2">
    <source>
        <dbReference type="PROSITE" id="PS50011"/>
    </source>
</evidence>
<gene>
    <name evidence="3" type="ORF">K503DRAFT_724704</name>
</gene>
<dbReference type="InterPro" id="IPR008266">
    <property type="entry name" value="Tyr_kinase_AS"/>
</dbReference>
<evidence type="ECO:0000313" key="3">
    <source>
        <dbReference type="EMBL" id="OAX34309.1"/>
    </source>
</evidence>
<dbReference type="AlphaFoldDB" id="A0A1B7MNY6"/>
<dbReference type="OrthoDB" id="346907at2759"/>
<feature type="region of interest" description="Disordered" evidence="1">
    <location>
        <begin position="17"/>
        <end position="76"/>
    </location>
</feature>
<protein>
    <submittedName>
        <fullName evidence="3">Kinase-like protein</fullName>
    </submittedName>
</protein>
<dbReference type="InterPro" id="IPR051681">
    <property type="entry name" value="Ser/Thr_Kinases-Pseudokinases"/>
</dbReference>
<evidence type="ECO:0000313" key="4">
    <source>
        <dbReference type="Proteomes" id="UP000092154"/>
    </source>
</evidence>
<dbReference type="InParanoid" id="A0A1B7MNY6"/>
<feature type="domain" description="Protein kinase" evidence="2">
    <location>
        <begin position="84"/>
        <end position="354"/>
    </location>
</feature>
<dbReference type="InterPro" id="IPR000719">
    <property type="entry name" value="Prot_kinase_dom"/>
</dbReference>
<dbReference type="SUPFAM" id="SSF56112">
    <property type="entry name" value="Protein kinase-like (PK-like)"/>
    <property type="match status" value="1"/>
</dbReference>
<dbReference type="PROSITE" id="PS00109">
    <property type="entry name" value="PROTEIN_KINASE_TYR"/>
    <property type="match status" value="1"/>
</dbReference>
<dbReference type="EMBL" id="KV448629">
    <property type="protein sequence ID" value="OAX34309.1"/>
    <property type="molecule type" value="Genomic_DNA"/>
</dbReference>
<dbReference type="InterPro" id="IPR011009">
    <property type="entry name" value="Kinase-like_dom_sf"/>
</dbReference>
<dbReference type="STRING" id="1314800.A0A1B7MNY6"/>
<name>A0A1B7MNY6_9AGAM</name>
<dbReference type="GO" id="GO:0005524">
    <property type="term" value="F:ATP binding"/>
    <property type="evidence" value="ECO:0007669"/>
    <property type="project" value="InterPro"/>
</dbReference>
<dbReference type="GO" id="GO:0004674">
    <property type="term" value="F:protein serine/threonine kinase activity"/>
    <property type="evidence" value="ECO:0007669"/>
    <property type="project" value="TreeGrafter"/>
</dbReference>
<dbReference type="Pfam" id="PF00069">
    <property type="entry name" value="Pkinase"/>
    <property type="match status" value="1"/>
</dbReference>